<evidence type="ECO:0000313" key="5">
    <source>
        <dbReference type="EMBL" id="MEX0372428.1"/>
    </source>
</evidence>
<organism evidence="5 6">
    <name type="scientific">Spiribacter roseus</name>
    <dbReference type="NCBI Taxonomy" id="1855875"/>
    <lineage>
        <taxon>Bacteria</taxon>
        <taxon>Pseudomonadati</taxon>
        <taxon>Pseudomonadota</taxon>
        <taxon>Gammaproteobacteria</taxon>
        <taxon>Chromatiales</taxon>
        <taxon>Ectothiorhodospiraceae</taxon>
        <taxon>Spiribacter</taxon>
    </lineage>
</organism>
<comment type="subunit">
    <text evidence="4">UreD, UreF and UreG form a complex that acts as a GTP-hydrolysis-dependent molecular chaperone, activating the urease apoprotein by helping to assemble the nickel containing metallocenter of UreC. The UreE protein probably delivers the nickel.</text>
</comment>
<accession>A0ABV3RW73</accession>
<evidence type="ECO:0000256" key="2">
    <source>
        <dbReference type="ARBA" id="ARBA00022988"/>
    </source>
</evidence>
<evidence type="ECO:0000313" key="6">
    <source>
        <dbReference type="Proteomes" id="UP001556636"/>
    </source>
</evidence>
<dbReference type="HAMAP" id="MF_01384">
    <property type="entry name" value="UreD"/>
    <property type="match status" value="1"/>
</dbReference>
<keyword evidence="2 4" id="KW-0996">Nickel insertion</keyword>
<keyword evidence="3 4" id="KW-0143">Chaperone</keyword>
<evidence type="ECO:0000256" key="3">
    <source>
        <dbReference type="ARBA" id="ARBA00023186"/>
    </source>
</evidence>
<evidence type="ECO:0000256" key="1">
    <source>
        <dbReference type="ARBA" id="ARBA00007177"/>
    </source>
</evidence>
<evidence type="ECO:0000256" key="4">
    <source>
        <dbReference type="HAMAP-Rule" id="MF_01384"/>
    </source>
</evidence>
<gene>
    <name evidence="4" type="primary">ureD</name>
    <name evidence="5" type="ORF">V6X51_03145</name>
</gene>
<comment type="caution">
    <text evidence="5">The sequence shown here is derived from an EMBL/GenBank/DDBJ whole genome shotgun (WGS) entry which is preliminary data.</text>
</comment>
<proteinExistence type="inferred from homology"/>
<comment type="subcellular location">
    <subcellularLocation>
        <location evidence="4">Cytoplasm</location>
    </subcellularLocation>
</comment>
<dbReference type="EMBL" id="JBAKFG010000001">
    <property type="protein sequence ID" value="MEX0372428.1"/>
    <property type="molecule type" value="Genomic_DNA"/>
</dbReference>
<reference evidence="5 6" key="1">
    <citation type="submission" date="2024-02" db="EMBL/GenBank/DDBJ databases">
        <title>New especies of Spiribacter isolated from saline water.</title>
        <authorList>
            <person name="Leon M.J."/>
            <person name="De La Haba R."/>
            <person name="Sanchez-Porro C."/>
            <person name="Ventosa A."/>
        </authorList>
    </citation>
    <scope>NUCLEOTIDE SEQUENCE [LARGE SCALE GENOMIC DNA]</scope>
    <source>
        <strain evidence="6">ag22IC6-196</strain>
    </source>
</reference>
<comment type="function">
    <text evidence="4">Required for maturation of urease via the functional incorporation of the urease nickel metallocenter.</text>
</comment>
<dbReference type="PANTHER" id="PTHR33643">
    <property type="entry name" value="UREASE ACCESSORY PROTEIN D"/>
    <property type="match status" value="1"/>
</dbReference>
<keyword evidence="4" id="KW-0963">Cytoplasm</keyword>
<dbReference type="PANTHER" id="PTHR33643:SF1">
    <property type="entry name" value="UREASE ACCESSORY PROTEIN D"/>
    <property type="match status" value="1"/>
</dbReference>
<dbReference type="InterPro" id="IPR002669">
    <property type="entry name" value="UreD"/>
</dbReference>
<dbReference type="Pfam" id="PF01774">
    <property type="entry name" value="UreD"/>
    <property type="match status" value="1"/>
</dbReference>
<sequence length="279" mass="30233">MAAVAPAAPDPGWRARLDLAFVPTPARTVLTRRRHEGPLRVQRSFHPEGAPCHSYVLHPPGGVVGGDRISLDADVREGAWALLTTPGATKFYRSLGRTATLRQNLRVAPGATLEWLPQEQIVFSGAIVEALTRIDLGADSRCFAWELNCLGRPAGGLPFESGSLRQRLEVWREGRPVLLEHARIEGGSRAVEAPWGLNGQPAFATLVAGPTDADALTAARGVLAAMPGEASATRLEDLLVVRWRGAGALEGYALRERLWAALRPLLMGRPMCRPRIWNT</sequence>
<dbReference type="Proteomes" id="UP001556636">
    <property type="component" value="Unassembled WGS sequence"/>
</dbReference>
<keyword evidence="6" id="KW-1185">Reference proteome</keyword>
<name>A0ABV3RW73_9GAMM</name>
<protein>
    <recommendedName>
        <fullName evidence="4">Urease accessory protein UreD</fullName>
    </recommendedName>
</protein>
<dbReference type="RefSeq" id="WP_367951115.1">
    <property type="nucleotide sequence ID" value="NZ_JBAKFG010000001.1"/>
</dbReference>
<comment type="similarity">
    <text evidence="1 4">Belongs to the UreD family.</text>
</comment>